<evidence type="ECO:0000259" key="3">
    <source>
        <dbReference type="SMART" id="SM00065"/>
    </source>
</evidence>
<dbReference type="SMART" id="SM00065">
    <property type="entry name" value="GAF"/>
    <property type="match status" value="1"/>
</dbReference>
<evidence type="ECO:0000313" key="5">
    <source>
        <dbReference type="Proteomes" id="UP000831787"/>
    </source>
</evidence>
<dbReference type="InterPro" id="IPR025736">
    <property type="entry name" value="PucR_C-HTH_dom"/>
</dbReference>
<dbReference type="PANTHER" id="PTHR33744">
    <property type="entry name" value="CARBOHYDRATE DIACID REGULATOR"/>
    <property type="match status" value="1"/>
</dbReference>
<dbReference type="SUPFAM" id="SSF55781">
    <property type="entry name" value="GAF domain-like"/>
    <property type="match status" value="1"/>
</dbReference>
<dbReference type="InterPro" id="IPR041522">
    <property type="entry name" value="CdaR_GGDEF"/>
</dbReference>
<proteinExistence type="inferred from homology"/>
<dbReference type="Gene3D" id="3.30.450.40">
    <property type="match status" value="2"/>
</dbReference>
<protein>
    <submittedName>
        <fullName evidence="4">GAF domain-containing protein</fullName>
    </submittedName>
</protein>
<reference evidence="4 5" key="1">
    <citation type="submission" date="2022-04" db="EMBL/GenBank/DDBJ databases">
        <title>Halobacillus sp. isolated from saltern.</title>
        <authorList>
            <person name="Won M."/>
            <person name="Lee C.-M."/>
            <person name="Woen H.-Y."/>
            <person name="Kwon S.-W."/>
        </authorList>
    </citation>
    <scope>NUCLEOTIDE SEQUENCE [LARGE SCALE GENOMIC DNA]</scope>
    <source>
        <strain evidence="4 5">SSBR10-3</strain>
    </source>
</reference>
<dbReference type="InterPro" id="IPR003018">
    <property type="entry name" value="GAF"/>
</dbReference>
<name>A0ABY4EHG6_9BACI</name>
<dbReference type="EMBL" id="CP095073">
    <property type="protein sequence ID" value="UOQ43576.1"/>
    <property type="molecule type" value="Genomic_DNA"/>
</dbReference>
<gene>
    <name evidence="4" type="ORF">MUN89_16905</name>
</gene>
<dbReference type="Gene3D" id="1.10.10.2840">
    <property type="entry name" value="PucR C-terminal helix-turn-helix domain"/>
    <property type="match status" value="1"/>
</dbReference>
<dbReference type="RefSeq" id="WP_244708935.1">
    <property type="nucleotide sequence ID" value="NZ_CP095073.1"/>
</dbReference>
<sequence length="712" mass="83313">MKETILNKIRDQFKQRNIIIVNRDDSAVAGSLEPFNSLEIQAWIKECDRSQQEIWELNKECQAFIQEEFIVFLIGDENYSKNQALDYFKFHKEWLQLFVQYGKYESTNKSLDLLMKVAHTIASHMHEEHILDIIIEAVVEAINEADTGFLFLYDEKIEKLLIESAVGFREQSYRKTRLEIGEGVSGRVFQEERSVMIHGAKRIEAAMADMTKENYKHYINSTFHRNFPDSMISVPLRVHYKTIGVLTIDSFKQGARFKHEDLALLEALADHVAVVITHAQLYKQEKEQREELQKTHLALRKEHETMQRTTDFHHRLTNIAAGGGGTMAIVDTLRKMVRAPFAIYDSLLKPYFIESGAEDKKLPEKFLTHTRVKKVMRTKKWQQIQLDNKERLVVIPIVGAESLLGFLCYWSDSIKYLEADIVLFEYGATVLALEWTKEEAIKEARDRIKGEFVEDVLAGKSNPTIENQAHNLGLNPNDYYAVLLCKIDQSAPAINQMPENVRRYKEEWRKRIEYLLGQQKISGIVIVTNTYVFALMSFPEKDQNHKARSRVKQLVSRMEEENTHVLMGIGRVHKNLHHLNKSFADAEKCIQLLESHPEKKVMSFVEVGVYRFFLQHSTEELELYLTDILGPLLRYDLEKNRDFMKTLLYYVKFDKELNLLTKKLNIHSNTLYYRISRIQEILDIHFDQPEEWFNIQLACQVYEYLNKLKEGK</sequence>
<dbReference type="Pfam" id="PF13185">
    <property type="entry name" value="GAF_2"/>
    <property type="match status" value="1"/>
</dbReference>
<feature type="domain" description="GAF" evidence="3">
    <location>
        <begin position="126"/>
        <end position="286"/>
    </location>
</feature>
<evidence type="ECO:0000256" key="1">
    <source>
        <dbReference type="ARBA" id="ARBA00006754"/>
    </source>
</evidence>
<organism evidence="4 5">
    <name type="scientific">Halobacillus salinarum</name>
    <dbReference type="NCBI Taxonomy" id="2932257"/>
    <lineage>
        <taxon>Bacteria</taxon>
        <taxon>Bacillati</taxon>
        <taxon>Bacillota</taxon>
        <taxon>Bacilli</taxon>
        <taxon>Bacillales</taxon>
        <taxon>Bacillaceae</taxon>
        <taxon>Halobacillus</taxon>
    </lineage>
</organism>
<evidence type="ECO:0000256" key="2">
    <source>
        <dbReference type="SAM" id="Coils"/>
    </source>
</evidence>
<dbReference type="InterPro" id="IPR029016">
    <property type="entry name" value="GAF-like_dom_sf"/>
</dbReference>
<feature type="coiled-coil region" evidence="2">
    <location>
        <begin position="40"/>
        <end position="67"/>
    </location>
</feature>
<accession>A0ABY4EHG6</accession>
<dbReference type="Proteomes" id="UP000831787">
    <property type="component" value="Chromosome"/>
</dbReference>
<keyword evidence="5" id="KW-1185">Reference proteome</keyword>
<feature type="coiled-coil region" evidence="2">
    <location>
        <begin position="282"/>
        <end position="309"/>
    </location>
</feature>
<comment type="similarity">
    <text evidence="1">Belongs to the CdaR family.</text>
</comment>
<dbReference type="Pfam" id="PF13556">
    <property type="entry name" value="HTH_30"/>
    <property type="match status" value="1"/>
</dbReference>
<evidence type="ECO:0000313" key="4">
    <source>
        <dbReference type="EMBL" id="UOQ43576.1"/>
    </source>
</evidence>
<dbReference type="InterPro" id="IPR042070">
    <property type="entry name" value="PucR_C-HTH_sf"/>
</dbReference>
<dbReference type="PANTHER" id="PTHR33744:SF1">
    <property type="entry name" value="DNA-BINDING TRANSCRIPTIONAL ACTIVATOR ADER"/>
    <property type="match status" value="1"/>
</dbReference>
<dbReference type="InterPro" id="IPR051448">
    <property type="entry name" value="CdaR-like_regulators"/>
</dbReference>
<keyword evidence="2" id="KW-0175">Coiled coil</keyword>
<dbReference type="Pfam" id="PF17853">
    <property type="entry name" value="GGDEF_2"/>
    <property type="match status" value="1"/>
</dbReference>